<sequence length="101" mass="10707">MSAGSEPWYVVSPADSRSLTLPQGAHATSPTYCVGVDQPNVRFFAKGTGTLAVDVSYKGPLGISTVQIDARHLPDAWQPSTRVPITVNLLRCCPATRPPSA</sequence>
<dbReference type="Proteomes" id="UP000319103">
    <property type="component" value="Unassembled WGS sequence"/>
</dbReference>
<evidence type="ECO:0000313" key="2">
    <source>
        <dbReference type="Proteomes" id="UP000319103"/>
    </source>
</evidence>
<name>A0A540VXK0_9ACTN</name>
<accession>A0A540VXK0</accession>
<dbReference type="EMBL" id="VIGB01000003">
    <property type="protein sequence ID" value="TQF01496.1"/>
    <property type="molecule type" value="Genomic_DNA"/>
</dbReference>
<comment type="caution">
    <text evidence="1">The sequence shown here is derived from an EMBL/GenBank/DDBJ whole genome shotgun (WGS) entry which is preliminary data.</text>
</comment>
<organism evidence="1 2">
    <name type="scientific">Kitasatospora acidiphila</name>
    <dbReference type="NCBI Taxonomy" id="2567942"/>
    <lineage>
        <taxon>Bacteria</taxon>
        <taxon>Bacillati</taxon>
        <taxon>Actinomycetota</taxon>
        <taxon>Actinomycetes</taxon>
        <taxon>Kitasatosporales</taxon>
        <taxon>Streptomycetaceae</taxon>
        <taxon>Kitasatospora</taxon>
    </lineage>
</organism>
<dbReference type="RefSeq" id="WP_141632226.1">
    <property type="nucleotide sequence ID" value="NZ_VIGB01000003.1"/>
</dbReference>
<gene>
    <name evidence="1" type="ORF">E6W39_03600</name>
</gene>
<keyword evidence="2" id="KW-1185">Reference proteome</keyword>
<proteinExistence type="predicted"/>
<reference evidence="1 2" key="1">
    <citation type="submission" date="2019-06" db="EMBL/GenBank/DDBJ databases">
        <title>Description of Kitasatospora acidophila sp. nov. isolated from pine grove soil, and reclassification of Streptomyces novaecaesareae to Kitasatospora novaeceasareae comb. nov.</title>
        <authorList>
            <person name="Kim M.J."/>
        </authorList>
    </citation>
    <scope>NUCLEOTIDE SEQUENCE [LARGE SCALE GENOMIC DNA]</scope>
    <source>
        <strain evidence="1 2">MMS16-CNU292</strain>
    </source>
</reference>
<evidence type="ECO:0000313" key="1">
    <source>
        <dbReference type="EMBL" id="TQF01496.1"/>
    </source>
</evidence>
<protein>
    <submittedName>
        <fullName evidence="1">Uncharacterized protein</fullName>
    </submittedName>
</protein>
<dbReference type="AlphaFoldDB" id="A0A540VXK0"/>